<organism evidence="3 4">
    <name type="scientific">Ectopseudomonas khazarica</name>
    <dbReference type="NCBI Taxonomy" id="2502979"/>
    <lineage>
        <taxon>Bacteria</taxon>
        <taxon>Pseudomonadati</taxon>
        <taxon>Pseudomonadota</taxon>
        <taxon>Gammaproteobacteria</taxon>
        <taxon>Pseudomonadales</taxon>
        <taxon>Pseudomonadaceae</taxon>
        <taxon>Ectopseudomonas</taxon>
    </lineage>
</organism>
<comment type="caution">
    <text evidence="3">The sequence shown here is derived from an EMBL/GenBank/DDBJ whole genome shotgun (WGS) entry which is preliminary data.</text>
</comment>
<feature type="compositionally biased region" description="Basic and acidic residues" evidence="1">
    <location>
        <begin position="70"/>
        <end position="93"/>
    </location>
</feature>
<dbReference type="RefSeq" id="WP_395272583.1">
    <property type="nucleotide sequence ID" value="NZ_JBHEGD010000001.1"/>
</dbReference>
<feature type="transmembrane region" description="Helical" evidence="2">
    <location>
        <begin position="21"/>
        <end position="47"/>
    </location>
</feature>
<keyword evidence="4" id="KW-1185">Reference proteome</keyword>
<keyword evidence="2" id="KW-0812">Transmembrane</keyword>
<feature type="region of interest" description="Disordered" evidence="1">
    <location>
        <begin position="56"/>
        <end position="119"/>
    </location>
</feature>
<evidence type="ECO:0000313" key="3">
    <source>
        <dbReference type="EMBL" id="MFH6598638.1"/>
    </source>
</evidence>
<gene>
    <name evidence="3" type="ORF">ACEVAQ_07940</name>
</gene>
<accession>A0ABW7MAQ5</accession>
<keyword evidence="2" id="KW-0472">Membrane</keyword>
<feature type="compositionally biased region" description="Polar residues" evidence="1">
    <location>
        <begin position="94"/>
        <end position="119"/>
    </location>
</feature>
<evidence type="ECO:0000256" key="2">
    <source>
        <dbReference type="SAM" id="Phobius"/>
    </source>
</evidence>
<dbReference type="Proteomes" id="UP001609932">
    <property type="component" value="Unassembled WGS sequence"/>
</dbReference>
<name>A0ABW7MAQ5_9GAMM</name>
<reference evidence="3 4" key="1">
    <citation type="submission" date="2024-09" db="EMBL/GenBank/DDBJ databases">
        <title>Elucidation of the Bokeelamides from Bacteria Associated with Moon Snail Egg Collars.</title>
        <authorList>
            <person name="Campbell R."/>
            <person name="Piedl K."/>
            <person name="Mevers E."/>
        </authorList>
    </citation>
    <scope>NUCLEOTIDE SEQUENCE [LARGE SCALE GENOMIC DNA]</scope>
    <source>
        <strain evidence="3 4">EM133</strain>
    </source>
</reference>
<sequence>MKADRNDAPEWLASRPRKRDNLGVVLAGAIGMVVTLGALTVAGQAFMQSTVKNLAENRQQPKPKPVAEITRAEPAPRNDWDKIVEEQARRDAMSRQQQPEPQTGLTTPVPKQTVFNDQNYTPKGAINLVDAKEWSAAEPYEQTRKRQEEQKIMVIGEQNRPEDWICSHFGKDGSLSRRDCKSRYQLNNRN</sequence>
<evidence type="ECO:0000313" key="4">
    <source>
        <dbReference type="Proteomes" id="UP001609932"/>
    </source>
</evidence>
<evidence type="ECO:0000256" key="1">
    <source>
        <dbReference type="SAM" id="MobiDB-lite"/>
    </source>
</evidence>
<keyword evidence="2" id="KW-1133">Transmembrane helix</keyword>
<protein>
    <submittedName>
        <fullName evidence="3">Uncharacterized protein</fullName>
    </submittedName>
</protein>
<dbReference type="EMBL" id="JBHEGD010000001">
    <property type="protein sequence ID" value="MFH6598638.1"/>
    <property type="molecule type" value="Genomic_DNA"/>
</dbReference>
<proteinExistence type="predicted"/>